<dbReference type="Proteomes" id="UP000187012">
    <property type="component" value="Unassembled WGS sequence"/>
</dbReference>
<reference evidence="1 2" key="1">
    <citation type="submission" date="2016-12" db="EMBL/GenBank/DDBJ databases">
        <authorList>
            <person name="Song W.-J."/>
            <person name="Kurnit D.M."/>
        </authorList>
    </citation>
    <scope>NUCLEOTIDE SEQUENCE [LARGE SCALE GENOMIC DNA]</scope>
    <source>
        <strain evidence="1 2">STM7296</strain>
    </source>
</reference>
<dbReference type="NCBIfam" id="NF041402">
    <property type="entry name" value="XopAG"/>
    <property type="match status" value="1"/>
</dbReference>
<sequence>MRYAFGFAGAVYLYDKTANNFFLSTTSLHDGKGGFTSNNRLNAANETAKDYFQRYHSSKPEEQGLNNRSINPIRTCGDNQFVTMTDYRAATKVHVMHLVNTEKGRQSLVKSLACFKGHPVKADHVAKYNPPHLPKNFDLTKSGLYDKKNKYALTGVANEETGARGYTSRSITRPFLLKGYKDFENVSESKGLTPRQCMESFEALLETNDKLTEDAQFAAGRAILNFRQIYALDEHWGHAENVVMKTLAQHGFLSPDETYKIDESLMFEDPSKSIFKRNTGVMGPRLHKLEVCIKKFRLRDDPEALEDLKPMVASKNMENLAIAHFKLNEQGNGFEDCSGFGDSFTSANAVACINHARLMSGEDRLSKEDVVVLIGCINAVYDDASGSRHTLHEIARGCFAGAGYTVEDADRFYEEVCKKAAEEFYGGKNIARHQFHERCRTECGLLRHSPGKSLSFSNEVASRANFNADRLWGNA</sequence>
<proteinExistence type="predicted"/>
<dbReference type="AlphaFoldDB" id="A0A1N7SKU9"/>
<evidence type="ECO:0000313" key="1">
    <source>
        <dbReference type="EMBL" id="SIT48035.1"/>
    </source>
</evidence>
<keyword evidence="2" id="KW-1185">Reference proteome</keyword>
<accession>A0A1N7SKU9</accession>
<gene>
    <name evidence="1" type="ORF">BN2475_910013</name>
</gene>
<dbReference type="EMBL" id="CYGX02000091">
    <property type="protein sequence ID" value="SIT48035.1"/>
    <property type="molecule type" value="Genomic_DNA"/>
</dbReference>
<protein>
    <recommendedName>
        <fullName evidence="3">Type III effector HopG1</fullName>
    </recommendedName>
</protein>
<name>A0A1N7SKU9_9BURK</name>
<evidence type="ECO:0008006" key="3">
    <source>
        <dbReference type="Google" id="ProtNLM"/>
    </source>
</evidence>
<organism evidence="1 2">
    <name type="scientific">Paraburkholderia ribeironis</name>
    <dbReference type="NCBI Taxonomy" id="1247936"/>
    <lineage>
        <taxon>Bacteria</taxon>
        <taxon>Pseudomonadati</taxon>
        <taxon>Pseudomonadota</taxon>
        <taxon>Betaproteobacteria</taxon>
        <taxon>Burkholderiales</taxon>
        <taxon>Burkholderiaceae</taxon>
        <taxon>Paraburkholderia</taxon>
    </lineage>
</organism>
<evidence type="ECO:0000313" key="2">
    <source>
        <dbReference type="Proteomes" id="UP000187012"/>
    </source>
</evidence>